<name>A0A6C0K589_9ZZZZ</name>
<accession>A0A6C0K589</accession>
<evidence type="ECO:0000313" key="1">
    <source>
        <dbReference type="EMBL" id="QHU12256.1"/>
    </source>
</evidence>
<dbReference type="AlphaFoldDB" id="A0A6C0K589"/>
<protein>
    <submittedName>
        <fullName evidence="1">Uncharacterized protein</fullName>
    </submittedName>
</protein>
<dbReference type="EMBL" id="MN740798">
    <property type="protein sequence ID" value="QHU12256.1"/>
    <property type="molecule type" value="Genomic_DNA"/>
</dbReference>
<organism evidence="1">
    <name type="scientific">viral metagenome</name>
    <dbReference type="NCBI Taxonomy" id="1070528"/>
    <lineage>
        <taxon>unclassified sequences</taxon>
        <taxon>metagenomes</taxon>
        <taxon>organismal metagenomes</taxon>
    </lineage>
</organism>
<sequence length="275" mass="31400">MVPHTSFNGYKIDIFLIHVIITMTDKTTVLHTLHDGSIIRVMGARELIKIPVWHGNRIIDNSHVQRIKDGIAKTKVQKLDFGYRIVTYDEVDAGGHMVSTSCIIDGQHRHRVLYDFFQESLCEPDFPVVVLEKKVKCEAEIIMYFKELNNQMPILWKTDANMLANEYIKMLSEVFNTKKEVMIRPKSTTRPYLSVEKLRDVLVSFGTQLKESPEEIKAFVVRVLRYNAKAIEDSDLGIALATKKGQGEIIQKAAGHKFMLAVDPRLPWVGECLKG</sequence>
<reference evidence="1" key="1">
    <citation type="journal article" date="2020" name="Nature">
        <title>Giant virus diversity and host interactions through global metagenomics.</title>
        <authorList>
            <person name="Schulz F."/>
            <person name="Roux S."/>
            <person name="Paez-Espino D."/>
            <person name="Jungbluth S."/>
            <person name="Walsh D.A."/>
            <person name="Denef V.J."/>
            <person name="McMahon K.D."/>
            <person name="Konstantinidis K.T."/>
            <person name="Eloe-Fadrosh E.A."/>
            <person name="Kyrpides N.C."/>
            <person name="Woyke T."/>
        </authorList>
    </citation>
    <scope>NUCLEOTIDE SEQUENCE</scope>
    <source>
        <strain evidence="1">GVMAG-S-1101171-110</strain>
    </source>
</reference>
<proteinExistence type="predicted"/>